<dbReference type="Gene3D" id="1.20.120.1220">
    <property type="match status" value="1"/>
</dbReference>
<protein>
    <recommendedName>
        <fullName evidence="11">Preflagellin peptidase</fullName>
    </recommendedName>
</protein>
<keyword evidence="3 6" id="KW-0812">Transmembrane</keyword>
<feature type="transmembrane region" description="Helical" evidence="6">
    <location>
        <begin position="121"/>
        <end position="146"/>
    </location>
</feature>
<evidence type="ECO:0000256" key="6">
    <source>
        <dbReference type="SAM" id="Phobius"/>
    </source>
</evidence>
<evidence type="ECO:0000256" key="2">
    <source>
        <dbReference type="ARBA" id="ARBA00022475"/>
    </source>
</evidence>
<dbReference type="InterPro" id="IPR009639">
    <property type="entry name" value="Pept_A24A_C_arc"/>
</dbReference>
<dbReference type="GO" id="GO:0005886">
    <property type="term" value="C:plasma membrane"/>
    <property type="evidence" value="ECO:0007669"/>
    <property type="project" value="UniProtKB-SubCell"/>
</dbReference>
<evidence type="ECO:0000256" key="1">
    <source>
        <dbReference type="ARBA" id="ARBA00004651"/>
    </source>
</evidence>
<dbReference type="STRING" id="118062.MCBB_1078"/>
<feature type="transmembrane region" description="Helical" evidence="6">
    <location>
        <begin position="34"/>
        <end position="52"/>
    </location>
</feature>
<feature type="transmembrane region" description="Helical" evidence="6">
    <location>
        <begin position="89"/>
        <end position="109"/>
    </location>
</feature>
<proteinExistence type="predicted"/>
<dbReference type="Pfam" id="PF06819">
    <property type="entry name" value="Arc_PepC"/>
    <property type="match status" value="1"/>
</dbReference>
<dbReference type="InterPro" id="IPR000045">
    <property type="entry name" value="Prepilin_IV_endopep_pep"/>
</dbReference>
<evidence type="ECO:0000259" key="8">
    <source>
        <dbReference type="Pfam" id="PF06819"/>
    </source>
</evidence>
<dbReference type="AlphaFoldDB" id="A0A1D3L212"/>
<dbReference type="GO" id="GO:0004190">
    <property type="term" value="F:aspartic-type endopeptidase activity"/>
    <property type="evidence" value="ECO:0007669"/>
    <property type="project" value="InterPro"/>
</dbReference>
<dbReference type="PANTHER" id="PTHR36506:SF1">
    <property type="entry name" value="PREFLAGELLIN PEPTIDASE"/>
    <property type="match status" value="1"/>
</dbReference>
<sequence length="385" mass="42494">MITTIPFICAVIAILACVYASYSDIKEGVIKNKLTFPLIGIGILLNGVYAFMTSNPMFIVLGVIYTGVIFAVGYLFWKFGAWAGGDVKLFTALAALLPFPVSMVSYNIGSWSFPVFAVYPFALTVIINSILSILPFLLMFIFYIAMKRKPHLMDELLSPIKKDYKQNILLSLVITAAAAIILEIRLFIDYPMILSLILTILLIIVISKLPDKLEAVVVTVAVAFALYSRLELTLISIGFLLVSITFVNIVRKVLTSVSREALQDDYRISQLKEGMIPAYNMYELDGEIQIDDTGFFSKAKEAVKTGDISKLSGPRGKLVVGALAAGLQKKDIDYLKDILKEGKIEDNLRIKRGVPFAPSILIGLLISLFIGDLAVIIEKILFTII</sequence>
<feature type="transmembrane region" description="Helical" evidence="6">
    <location>
        <begin position="5"/>
        <end position="22"/>
    </location>
</feature>
<feature type="transmembrane region" description="Helical" evidence="6">
    <location>
        <begin position="356"/>
        <end position="377"/>
    </location>
</feature>
<evidence type="ECO:0000256" key="3">
    <source>
        <dbReference type="ARBA" id="ARBA00022692"/>
    </source>
</evidence>
<organism evidence="9 10">
    <name type="scientific">Methanobacterium congolense</name>
    <dbReference type="NCBI Taxonomy" id="118062"/>
    <lineage>
        <taxon>Archaea</taxon>
        <taxon>Methanobacteriati</taxon>
        <taxon>Methanobacteriota</taxon>
        <taxon>Methanomada group</taxon>
        <taxon>Methanobacteria</taxon>
        <taxon>Methanobacteriales</taxon>
        <taxon>Methanobacteriaceae</taxon>
        <taxon>Methanobacterium</taxon>
    </lineage>
</organism>
<dbReference type="PANTHER" id="PTHR36506">
    <property type="entry name" value="PREFLAGELLIN PEPTIDASE"/>
    <property type="match status" value="1"/>
</dbReference>
<evidence type="ECO:0000256" key="5">
    <source>
        <dbReference type="ARBA" id="ARBA00023136"/>
    </source>
</evidence>
<feature type="domain" description="Peptidase A24A-predicted C-terminal archaea" evidence="8">
    <location>
        <begin position="240"/>
        <end position="350"/>
    </location>
</feature>
<evidence type="ECO:0000313" key="9">
    <source>
        <dbReference type="EMBL" id="SCG85637.1"/>
    </source>
</evidence>
<dbReference type="Pfam" id="PF01478">
    <property type="entry name" value="Peptidase_A24"/>
    <property type="match status" value="1"/>
</dbReference>
<reference evidence="9 10" key="1">
    <citation type="submission" date="2016-08" db="EMBL/GenBank/DDBJ databases">
        <authorList>
            <person name="Seilhamer J.J."/>
        </authorList>
    </citation>
    <scope>NUCLEOTIDE SEQUENCE [LARGE SCALE GENOMIC DNA]</scope>
    <source>
        <strain evidence="9">Buetzberg</strain>
    </source>
</reference>
<dbReference type="Proteomes" id="UP000094707">
    <property type="component" value="Chromosome I"/>
</dbReference>
<dbReference type="GeneID" id="30411923"/>
<accession>A0A1D3L212</accession>
<feature type="domain" description="Prepilin type IV endopeptidase peptidase" evidence="7">
    <location>
        <begin position="12"/>
        <end position="122"/>
    </location>
</feature>
<dbReference type="InterPro" id="IPR052218">
    <property type="entry name" value="Preflagellin_Peptidase"/>
</dbReference>
<feature type="transmembrane region" description="Helical" evidence="6">
    <location>
        <begin position="58"/>
        <end position="77"/>
    </location>
</feature>
<keyword evidence="5 6" id="KW-0472">Membrane</keyword>
<name>A0A1D3L212_9EURY</name>
<feature type="transmembrane region" description="Helical" evidence="6">
    <location>
        <begin position="234"/>
        <end position="250"/>
    </location>
</feature>
<dbReference type="KEGG" id="mcub:MCBB_1078"/>
<keyword evidence="4 6" id="KW-1133">Transmembrane helix</keyword>
<evidence type="ECO:0008006" key="11">
    <source>
        <dbReference type="Google" id="ProtNLM"/>
    </source>
</evidence>
<gene>
    <name evidence="9" type="ORF">MCBB_1078</name>
</gene>
<comment type="subcellular location">
    <subcellularLocation>
        <location evidence="1">Cell membrane</location>
        <topology evidence="1">Multi-pass membrane protein</topology>
    </subcellularLocation>
</comment>
<dbReference type="PATRIC" id="fig|129848.4.peg.1086"/>
<evidence type="ECO:0000256" key="4">
    <source>
        <dbReference type="ARBA" id="ARBA00022989"/>
    </source>
</evidence>
<dbReference type="RefSeq" id="WP_231916418.1">
    <property type="nucleotide sequence ID" value="NZ_LT607756.1"/>
</dbReference>
<dbReference type="EMBL" id="LT607756">
    <property type="protein sequence ID" value="SCG85637.1"/>
    <property type="molecule type" value="Genomic_DNA"/>
</dbReference>
<keyword evidence="2" id="KW-1003">Cell membrane</keyword>
<keyword evidence="10" id="KW-1185">Reference proteome</keyword>
<evidence type="ECO:0000259" key="7">
    <source>
        <dbReference type="Pfam" id="PF01478"/>
    </source>
</evidence>
<feature type="transmembrane region" description="Helical" evidence="6">
    <location>
        <begin position="190"/>
        <end position="206"/>
    </location>
</feature>
<evidence type="ECO:0000313" key="10">
    <source>
        <dbReference type="Proteomes" id="UP000094707"/>
    </source>
</evidence>